<dbReference type="OrthoDB" id="9790209at2"/>
<evidence type="ECO:0000313" key="11">
    <source>
        <dbReference type="Proteomes" id="UP000051562"/>
    </source>
</evidence>
<dbReference type="InterPro" id="IPR010656">
    <property type="entry name" value="DctM"/>
</dbReference>
<evidence type="ECO:0000256" key="6">
    <source>
        <dbReference type="ARBA" id="ARBA00023136"/>
    </source>
</evidence>
<keyword evidence="6 7" id="KW-0472">Membrane</keyword>
<dbReference type="Pfam" id="PF06808">
    <property type="entry name" value="DctM"/>
    <property type="match status" value="1"/>
</dbReference>
<protein>
    <recommendedName>
        <fullName evidence="7">TRAP transporter large permease protein</fullName>
    </recommendedName>
</protein>
<dbReference type="InterPro" id="IPR004681">
    <property type="entry name" value="TRAP_DctM"/>
</dbReference>
<evidence type="ECO:0000259" key="8">
    <source>
        <dbReference type="Pfam" id="PF06808"/>
    </source>
</evidence>
<proteinExistence type="inferred from homology"/>
<feature type="transmembrane region" description="Helical" evidence="7">
    <location>
        <begin position="268"/>
        <end position="293"/>
    </location>
</feature>
<comment type="subunit">
    <text evidence="7">The complex comprises the extracytoplasmic solute receptor protein and the two transmembrane proteins.</text>
</comment>
<gene>
    <name evidence="9" type="ORF">ARD30_06640</name>
    <name evidence="10" type="ORF">SAMN05660750_04637</name>
</gene>
<evidence type="ECO:0000256" key="3">
    <source>
        <dbReference type="ARBA" id="ARBA00022519"/>
    </source>
</evidence>
<comment type="function">
    <text evidence="7">Part of the tripartite ATP-independent periplasmic (TRAP) transport system.</text>
</comment>
<evidence type="ECO:0000256" key="4">
    <source>
        <dbReference type="ARBA" id="ARBA00022692"/>
    </source>
</evidence>
<evidence type="ECO:0000313" key="9">
    <source>
        <dbReference type="EMBL" id="KQK28580.1"/>
    </source>
</evidence>
<feature type="domain" description="TRAP C4-dicarboxylate transport system permease DctM subunit" evidence="8">
    <location>
        <begin position="8"/>
        <end position="415"/>
    </location>
</feature>
<dbReference type="GO" id="GO:0022857">
    <property type="term" value="F:transmembrane transporter activity"/>
    <property type="evidence" value="ECO:0007669"/>
    <property type="project" value="UniProtKB-UniRule"/>
</dbReference>
<keyword evidence="3 7" id="KW-0997">Cell inner membrane</keyword>
<dbReference type="Proteomes" id="UP000190130">
    <property type="component" value="Unassembled WGS sequence"/>
</dbReference>
<feature type="transmembrane region" description="Helical" evidence="7">
    <location>
        <begin position="44"/>
        <end position="69"/>
    </location>
</feature>
<keyword evidence="4 7" id="KW-0812">Transmembrane</keyword>
<feature type="transmembrane region" description="Helical" evidence="7">
    <location>
        <begin position="355"/>
        <end position="379"/>
    </location>
</feature>
<dbReference type="STRING" id="53254.SAMN05660750_04637"/>
<evidence type="ECO:0000313" key="12">
    <source>
        <dbReference type="Proteomes" id="UP000190130"/>
    </source>
</evidence>
<dbReference type="PIRSF" id="PIRSF006066">
    <property type="entry name" value="HI0050"/>
    <property type="match status" value="1"/>
</dbReference>
<evidence type="ECO:0000313" key="10">
    <source>
        <dbReference type="EMBL" id="SKC13927.1"/>
    </source>
</evidence>
<feature type="transmembrane region" description="Helical" evidence="7">
    <location>
        <begin position="167"/>
        <end position="193"/>
    </location>
</feature>
<keyword evidence="5 7" id="KW-1133">Transmembrane helix</keyword>
<feature type="transmembrane region" description="Helical" evidence="7">
    <location>
        <begin position="214"/>
        <end position="231"/>
    </location>
</feature>
<organism evidence="9 11">
    <name type="scientific">Bosea thiooxidans</name>
    <dbReference type="NCBI Taxonomy" id="53254"/>
    <lineage>
        <taxon>Bacteria</taxon>
        <taxon>Pseudomonadati</taxon>
        <taxon>Pseudomonadota</taxon>
        <taxon>Alphaproteobacteria</taxon>
        <taxon>Hyphomicrobiales</taxon>
        <taxon>Boseaceae</taxon>
        <taxon>Bosea</taxon>
    </lineage>
</organism>
<dbReference type="GO" id="GO:0005886">
    <property type="term" value="C:plasma membrane"/>
    <property type="evidence" value="ECO:0007669"/>
    <property type="project" value="UniProtKB-SubCell"/>
</dbReference>
<dbReference type="EMBL" id="FUYX01000018">
    <property type="protein sequence ID" value="SKC13927.1"/>
    <property type="molecule type" value="Genomic_DNA"/>
</dbReference>
<sequence>MSPSALLSVFLSLTVIGLPIAFVLLGTGIAMTLADPDILEVAYIQNIIVGTQSFPLIAIPLFILAGELMNISGITRRLMDFAQALTANMIGGLAQVNIVLSTLKAGMMGSANADAAMDAKTLVPEMVNRGYSPAYASVVTAASALIAPMIPPGIGLILYGFVTDTSIGQLFMAGILPGLIMTVAMMAMSHWVARRRGYGRDSEPIARGQMWRTFVGSVPALLMPVIIVLGIRGGVFTASEAGAVAVVYSLVFCIVYRECGWKDLANALASTASTTSVIMIVLAASTALSWTLSFEQLPQKVAEMLVDSSSNQLSLFLIVAVLLLIAGMFVEGTALILILAPMFAPAAAKLNIDPVHFGIFFVYMIHLGGITPPVGTIMFTTCAITRVPLQDFIKESLPWLAMLLGIAALIAAVPGTATWLGYL</sequence>
<evidence type="ECO:0000256" key="7">
    <source>
        <dbReference type="RuleBase" id="RU369079"/>
    </source>
</evidence>
<comment type="similarity">
    <text evidence="7">Belongs to the TRAP transporter large permease family.</text>
</comment>
<keyword evidence="11" id="KW-1185">Reference proteome</keyword>
<evidence type="ECO:0000256" key="1">
    <source>
        <dbReference type="ARBA" id="ARBA00004429"/>
    </source>
</evidence>
<dbReference type="AlphaFoldDB" id="A0A0Q3KVY1"/>
<reference evidence="9 11" key="1">
    <citation type="submission" date="2015-10" db="EMBL/GenBank/DDBJ databases">
        <title>Draft genome of Bosea thiooxidans.</title>
        <authorList>
            <person name="Wang X."/>
        </authorList>
    </citation>
    <scope>NUCLEOTIDE SEQUENCE [LARGE SCALE GENOMIC DNA]</scope>
    <source>
        <strain evidence="9 11">CGMCC 9174</strain>
    </source>
</reference>
<name>A0A0Q3KVY1_9HYPH</name>
<feature type="transmembrane region" description="Helical" evidence="7">
    <location>
        <begin position="399"/>
        <end position="422"/>
    </location>
</feature>
<feature type="transmembrane region" description="Helical" evidence="7">
    <location>
        <begin position="313"/>
        <end position="343"/>
    </location>
</feature>
<keyword evidence="2" id="KW-1003">Cell membrane</keyword>
<dbReference type="PANTHER" id="PTHR33362">
    <property type="entry name" value="SIALIC ACID TRAP TRANSPORTER PERMEASE PROTEIN SIAT-RELATED"/>
    <property type="match status" value="1"/>
</dbReference>
<keyword evidence="7" id="KW-0813">Transport</keyword>
<comment type="subcellular location">
    <subcellularLocation>
        <location evidence="1 7">Cell inner membrane</location>
        <topology evidence="1 7">Multi-pass membrane protein</topology>
    </subcellularLocation>
</comment>
<accession>A0A0Q3KVY1</accession>
<dbReference type="RefSeq" id="WP_055730104.1">
    <property type="nucleotide sequence ID" value="NZ_FUYX01000018.1"/>
</dbReference>
<feature type="transmembrane region" description="Helical" evidence="7">
    <location>
        <begin position="134"/>
        <end position="161"/>
    </location>
</feature>
<evidence type="ECO:0000256" key="5">
    <source>
        <dbReference type="ARBA" id="ARBA00022989"/>
    </source>
</evidence>
<dbReference type="NCBIfam" id="TIGR00786">
    <property type="entry name" value="dctM"/>
    <property type="match status" value="1"/>
</dbReference>
<comment type="caution">
    <text evidence="7">Lacks conserved residue(s) required for the propagation of feature annotation.</text>
</comment>
<dbReference type="PANTHER" id="PTHR33362:SF4">
    <property type="entry name" value="2,3-DIKETO-L-GULONATE TRAP TRANSPORTER LARGE PERMEASE PROTEIN YIAN"/>
    <property type="match status" value="1"/>
</dbReference>
<evidence type="ECO:0000256" key="2">
    <source>
        <dbReference type="ARBA" id="ARBA00022475"/>
    </source>
</evidence>
<dbReference type="EMBL" id="LMAR01000067">
    <property type="protein sequence ID" value="KQK28580.1"/>
    <property type="molecule type" value="Genomic_DNA"/>
</dbReference>
<dbReference type="Proteomes" id="UP000051562">
    <property type="component" value="Unassembled WGS sequence"/>
</dbReference>
<reference evidence="10 12" key="2">
    <citation type="submission" date="2017-02" db="EMBL/GenBank/DDBJ databases">
        <authorList>
            <person name="Peterson S.W."/>
        </authorList>
    </citation>
    <scope>NUCLEOTIDE SEQUENCE [LARGE SCALE GENOMIC DNA]</scope>
    <source>
        <strain evidence="10 12">DSM 9653</strain>
    </source>
</reference>